<comment type="caution">
    <text evidence="1">The sequence shown here is derived from an EMBL/GenBank/DDBJ whole genome shotgun (WGS) entry which is preliminary data.</text>
</comment>
<accession>A0A9D1K547</accession>
<dbReference type="AlphaFoldDB" id="A0A9D1K547"/>
<reference evidence="1" key="1">
    <citation type="submission" date="2020-10" db="EMBL/GenBank/DDBJ databases">
        <authorList>
            <person name="Gilroy R."/>
        </authorList>
    </citation>
    <scope>NUCLEOTIDE SEQUENCE</scope>
    <source>
        <strain evidence="1">CHK152-2994</strain>
    </source>
</reference>
<evidence type="ECO:0000313" key="1">
    <source>
        <dbReference type="EMBL" id="HIS83034.1"/>
    </source>
</evidence>
<proteinExistence type="predicted"/>
<dbReference type="Proteomes" id="UP000824139">
    <property type="component" value="Unassembled WGS sequence"/>
</dbReference>
<evidence type="ECO:0000313" key="2">
    <source>
        <dbReference type="Proteomes" id="UP000824139"/>
    </source>
</evidence>
<dbReference type="EMBL" id="DVJO01000118">
    <property type="protein sequence ID" value="HIS83034.1"/>
    <property type="molecule type" value="Genomic_DNA"/>
</dbReference>
<reference evidence="1" key="2">
    <citation type="journal article" date="2021" name="PeerJ">
        <title>Extensive microbial diversity within the chicken gut microbiome revealed by metagenomics and culture.</title>
        <authorList>
            <person name="Gilroy R."/>
            <person name="Ravi A."/>
            <person name="Getino M."/>
            <person name="Pursley I."/>
            <person name="Horton D.L."/>
            <person name="Alikhan N.F."/>
            <person name="Baker D."/>
            <person name="Gharbi K."/>
            <person name="Hall N."/>
            <person name="Watson M."/>
            <person name="Adriaenssens E.M."/>
            <person name="Foster-Nyarko E."/>
            <person name="Jarju S."/>
            <person name="Secka A."/>
            <person name="Antonio M."/>
            <person name="Oren A."/>
            <person name="Chaudhuri R.R."/>
            <person name="La Ragione R."/>
            <person name="Hildebrand F."/>
            <person name="Pallen M.J."/>
        </authorList>
    </citation>
    <scope>NUCLEOTIDE SEQUENCE</scope>
    <source>
        <strain evidence="1">CHK152-2994</strain>
    </source>
</reference>
<name>A0A9D1K547_9BACT</name>
<sequence length="94" mass="10951">MSFDVNVLSVKPVIREAANMNNDGGGGNLGYMQREKNGEEKEKKYLDESIFEKKNETDLFVSKKEIEIPEEYKFNLKNLILKLIKKIKRTLKKL</sequence>
<organism evidence="1 2">
    <name type="scientific">Candidatus Scatenecus faecavium</name>
    <dbReference type="NCBI Taxonomy" id="2840915"/>
    <lineage>
        <taxon>Bacteria</taxon>
        <taxon>Candidatus Scatenecus</taxon>
    </lineage>
</organism>
<gene>
    <name evidence="1" type="ORF">IAD41_05450</name>
</gene>
<protein>
    <submittedName>
        <fullName evidence="1">Uncharacterized protein</fullName>
    </submittedName>
</protein>